<dbReference type="Proteomes" id="UP000030001">
    <property type="component" value="Unassembled WGS sequence"/>
</dbReference>
<evidence type="ECO:0000313" key="1">
    <source>
        <dbReference type="EMBL" id="KGL67178.1"/>
    </source>
</evidence>
<comment type="caution">
    <text evidence="1">The sequence shown here is derived from an EMBL/GenBank/DDBJ whole genome shotgun (WGS) entry which is preliminary data.</text>
</comment>
<reference evidence="1 2" key="1">
    <citation type="submission" date="2014-09" db="EMBL/GenBank/DDBJ databases">
        <title>Lactobacillus mucosae CRL573 Genome Sequencing.</title>
        <authorList>
            <person name="Bleckwedel J."/>
            <person name="Teran L.C."/>
            <person name="Bonacina J."/>
            <person name="Saavedra L."/>
            <person name="Mozzi F.B."/>
            <person name="Raya R.R."/>
        </authorList>
    </citation>
    <scope>NUCLEOTIDE SEQUENCE [LARGE SCALE GENOMIC DNA]</scope>
    <source>
        <strain evidence="1 2">CRL573</strain>
    </source>
</reference>
<sequence length="191" mass="21889">MNTNIYLYADLQGLSDTLTELQEDIDQYLTDERGLHQLFLDSNEPIGSGKVTATLEESVFSTLGMDRDWILERLGDIRDQITCQDKTKAWHPCVKKVELLSLTMLLSFVGDIYGRLKEFTDRFDIDDKGKKFKSWVNKCSEGYEEENQSYETKVAFALDPLVKDLMCNVDDFLTCANCMAKAGLIKELDRE</sequence>
<accession>A0A099YE18</accession>
<organism evidence="1 2">
    <name type="scientific">Limosilactobacillus mucosae</name>
    <name type="common">Lactobacillus mucosae</name>
    <dbReference type="NCBI Taxonomy" id="97478"/>
    <lineage>
        <taxon>Bacteria</taxon>
        <taxon>Bacillati</taxon>
        <taxon>Bacillota</taxon>
        <taxon>Bacilli</taxon>
        <taxon>Lactobacillales</taxon>
        <taxon>Lactobacillaceae</taxon>
        <taxon>Limosilactobacillus</taxon>
    </lineage>
</organism>
<dbReference type="EMBL" id="JROC01000027">
    <property type="protein sequence ID" value="KGL67178.1"/>
    <property type="molecule type" value="Genomic_DNA"/>
</dbReference>
<proteinExistence type="predicted"/>
<gene>
    <name evidence="1" type="ORF">LX03_03445</name>
</gene>
<name>A0A099YE18_LIMMU</name>
<dbReference type="AlphaFoldDB" id="A0A099YE18"/>
<evidence type="ECO:0000313" key="2">
    <source>
        <dbReference type="Proteomes" id="UP000030001"/>
    </source>
</evidence>
<protein>
    <submittedName>
        <fullName evidence="1">Uncharacterized protein</fullName>
    </submittedName>
</protein>